<dbReference type="GO" id="GO:0006508">
    <property type="term" value="P:proteolysis"/>
    <property type="evidence" value="ECO:0007669"/>
    <property type="project" value="UniProtKB-KW"/>
</dbReference>
<protein>
    <submittedName>
        <fullName evidence="1">Papain-like cysteine protease AvrRpt2</fullName>
    </submittedName>
</protein>
<name>A0A1X7M020_9BURK</name>
<dbReference type="AlphaFoldDB" id="A0A1X7M020"/>
<proteinExistence type="predicted"/>
<evidence type="ECO:0000313" key="1">
    <source>
        <dbReference type="EMBL" id="SMG59516.1"/>
    </source>
</evidence>
<accession>A0A1X7M020</accession>
<sequence length="199" mass="21847">MNRRAFLARSLGASLAAVPTIGRTYVGCGPVMPPGIQMCEAGLAASVAPVAIQQMPEWCWAACIEAVFRYYGHYIPQVEIVRETWGEIVNLPGQPQQIVADLNRPWVDTEGNPFRVFGDVYSANVITASQDLANNMPLIIGSMGHAMVLTSLQWARNGLGAQQIAAAIVRDPWPGNAMQRILSPQEWFSVNFLIRIRVI</sequence>
<reference evidence="2" key="1">
    <citation type="submission" date="2017-04" db="EMBL/GenBank/DDBJ databases">
        <authorList>
            <person name="Varghese N."/>
            <person name="Submissions S."/>
        </authorList>
    </citation>
    <scope>NUCLEOTIDE SEQUENCE [LARGE SCALE GENOMIC DNA]</scope>
    <source>
        <strain evidence="2">LMG 29540</strain>
    </source>
</reference>
<keyword evidence="2" id="KW-1185">Reference proteome</keyword>
<dbReference type="Proteomes" id="UP000193228">
    <property type="component" value="Unassembled WGS sequence"/>
</dbReference>
<dbReference type="EMBL" id="FXAT01000013">
    <property type="protein sequence ID" value="SMG59516.1"/>
    <property type="molecule type" value="Genomic_DNA"/>
</dbReference>
<keyword evidence="1" id="KW-0378">Hydrolase</keyword>
<keyword evidence="1" id="KW-0645">Protease</keyword>
<organism evidence="1 2">
    <name type="scientific">Paraburkholderia susongensis</name>
    <dbReference type="NCBI Taxonomy" id="1515439"/>
    <lineage>
        <taxon>Bacteria</taxon>
        <taxon>Pseudomonadati</taxon>
        <taxon>Pseudomonadota</taxon>
        <taxon>Betaproteobacteria</taxon>
        <taxon>Burkholderiales</taxon>
        <taxon>Burkholderiaceae</taxon>
        <taxon>Paraburkholderia</taxon>
    </lineage>
</organism>
<gene>
    <name evidence="1" type="ORF">SAMN06265784_11383</name>
</gene>
<dbReference type="GO" id="GO:0008233">
    <property type="term" value="F:peptidase activity"/>
    <property type="evidence" value="ECO:0007669"/>
    <property type="project" value="UniProtKB-KW"/>
</dbReference>
<evidence type="ECO:0000313" key="2">
    <source>
        <dbReference type="Proteomes" id="UP000193228"/>
    </source>
</evidence>